<keyword evidence="2" id="KW-1185">Reference proteome</keyword>
<sequence>MARNLSGILGKRADSSKVGYLTAYWKTNETGIFFALSTNDDPLTFTPINGGEPLFVPTLGQKTVRDLSIVPGGGEEDATKWYLLATDLNIEDYASWDAASANGSKALLIWDSTDLVNWTDERLITVEDDTAGMAWAPDAIYDPDAGKLLHTFHMDRADVQDRELHGALGRQVCKSSTAISAYGTLHLLTTEQFAENDTAHNNGAIGEAVMRYAHTSDFQTFTAPETYIDRNPNSTIDLSFLKINDTAYVRFWAHEGIHTEVGYDGLFGAFEEVGEIVADYEGAYAFWDSTADGVAYMIADKLGDDAGIRLYGPSDPTTGVWVQDTAVDMAYMRHGSVLALTQEQYDALAAV</sequence>
<dbReference type="Gene3D" id="2.115.10.20">
    <property type="entry name" value="Glycosyl hydrolase domain, family 43"/>
    <property type="match status" value="1"/>
</dbReference>
<dbReference type="PANTHER" id="PTHR43301">
    <property type="entry name" value="ARABINAN ENDO-1,5-ALPHA-L-ARABINOSIDASE"/>
    <property type="match status" value="1"/>
</dbReference>
<accession>A0ABR3CN17</accession>
<comment type="caution">
    <text evidence="1">The sequence shown here is derived from an EMBL/GenBank/DDBJ whole genome shotgun (WGS) entry which is preliminary data.</text>
</comment>
<dbReference type="InterPro" id="IPR023296">
    <property type="entry name" value="Glyco_hydro_beta-prop_sf"/>
</dbReference>
<dbReference type="RefSeq" id="XP_066635041.1">
    <property type="nucleotide sequence ID" value="XM_066774922.1"/>
</dbReference>
<dbReference type="CDD" id="cd08983">
    <property type="entry name" value="GH43_Bt3655-like"/>
    <property type="match status" value="1"/>
</dbReference>
<evidence type="ECO:0000313" key="1">
    <source>
        <dbReference type="EMBL" id="KAL0262012.1"/>
    </source>
</evidence>
<evidence type="ECO:0008006" key="3">
    <source>
        <dbReference type="Google" id="ProtNLM"/>
    </source>
</evidence>
<proteinExistence type="predicted"/>
<reference evidence="1 2" key="1">
    <citation type="submission" date="2024-02" db="EMBL/GenBank/DDBJ databases">
        <title>De novo assembly and annotation of 12 fungi associated with fruit tree decline syndrome in Ontario, Canada.</title>
        <authorList>
            <person name="Sulman M."/>
            <person name="Ellouze W."/>
            <person name="Ilyukhin E."/>
        </authorList>
    </citation>
    <scope>NUCLEOTIDE SEQUENCE [LARGE SCALE GENOMIC DNA]</scope>
    <source>
        <strain evidence="1 2">FDS-637</strain>
    </source>
</reference>
<protein>
    <recommendedName>
        <fullName evidence="3">Glycoside hydrolase family 43</fullName>
    </recommendedName>
</protein>
<dbReference type="EMBL" id="JAJVCZ030000003">
    <property type="protein sequence ID" value="KAL0262012.1"/>
    <property type="molecule type" value="Genomic_DNA"/>
</dbReference>
<dbReference type="Proteomes" id="UP001430584">
    <property type="component" value="Unassembled WGS sequence"/>
</dbReference>
<dbReference type="InterPro" id="IPR050727">
    <property type="entry name" value="GH43_arabinanases"/>
</dbReference>
<evidence type="ECO:0000313" key="2">
    <source>
        <dbReference type="Proteomes" id="UP001430584"/>
    </source>
</evidence>
<dbReference type="PANTHER" id="PTHR43301:SF8">
    <property type="entry name" value="ARABINOSIDASE-RELATED"/>
    <property type="match status" value="1"/>
</dbReference>
<gene>
    <name evidence="1" type="ORF">SLS55_003447</name>
</gene>
<name>A0ABR3CN17_9PEZI</name>
<organism evidence="1 2">
    <name type="scientific">Diplodia seriata</name>
    <dbReference type="NCBI Taxonomy" id="420778"/>
    <lineage>
        <taxon>Eukaryota</taxon>
        <taxon>Fungi</taxon>
        <taxon>Dikarya</taxon>
        <taxon>Ascomycota</taxon>
        <taxon>Pezizomycotina</taxon>
        <taxon>Dothideomycetes</taxon>
        <taxon>Dothideomycetes incertae sedis</taxon>
        <taxon>Botryosphaeriales</taxon>
        <taxon>Botryosphaeriaceae</taxon>
        <taxon>Diplodia</taxon>
    </lineage>
</organism>
<dbReference type="GeneID" id="92007532"/>
<dbReference type="SUPFAM" id="SSF75005">
    <property type="entry name" value="Arabinanase/levansucrase/invertase"/>
    <property type="match status" value="1"/>
</dbReference>